<protein>
    <submittedName>
        <fullName evidence="1">Prenylated rab acceptor 1-related</fullName>
    </submittedName>
</protein>
<name>A0ACB9SJJ2_HOLOL</name>
<sequence>MTESVAIDVSGQMVTPLEFQTKKTQFNFFQFSTQIPDPKDWFQQQRQNVRPWLVFMQTSNFKPPPSIPRLSRRIMRNIEYFQSNYLFVFLGLVAYCLITSPLVLLAICVSFYAGYKLSQRHKEKKFILFGKELTLAQQYGIIALCSMPVYYMVGAHGAMFWVLGASFFIITIHAAFYNIDALVSEAENYIITQDV</sequence>
<evidence type="ECO:0000313" key="1">
    <source>
        <dbReference type="EMBL" id="KAI4454644.1"/>
    </source>
</evidence>
<reference evidence="1" key="1">
    <citation type="submission" date="2022-04" db="EMBL/GenBank/DDBJ databases">
        <title>Chromosome-scale genome assembly of Holotrichia oblita Faldermann.</title>
        <authorList>
            <person name="Rongchong L."/>
        </authorList>
    </citation>
    <scope>NUCLEOTIDE SEQUENCE</scope>
    <source>
        <strain evidence="1">81SQS9</strain>
    </source>
</reference>
<dbReference type="Proteomes" id="UP001056778">
    <property type="component" value="Chromosome 9"/>
</dbReference>
<accession>A0ACB9SJJ2</accession>
<keyword evidence="2" id="KW-1185">Reference proteome</keyword>
<organism evidence="1 2">
    <name type="scientific">Holotrichia oblita</name>
    <name type="common">Chafer beetle</name>
    <dbReference type="NCBI Taxonomy" id="644536"/>
    <lineage>
        <taxon>Eukaryota</taxon>
        <taxon>Metazoa</taxon>
        <taxon>Ecdysozoa</taxon>
        <taxon>Arthropoda</taxon>
        <taxon>Hexapoda</taxon>
        <taxon>Insecta</taxon>
        <taxon>Pterygota</taxon>
        <taxon>Neoptera</taxon>
        <taxon>Endopterygota</taxon>
        <taxon>Coleoptera</taxon>
        <taxon>Polyphaga</taxon>
        <taxon>Scarabaeiformia</taxon>
        <taxon>Scarabaeidae</taxon>
        <taxon>Melolonthinae</taxon>
        <taxon>Holotrichia</taxon>
    </lineage>
</organism>
<evidence type="ECO:0000313" key="2">
    <source>
        <dbReference type="Proteomes" id="UP001056778"/>
    </source>
</evidence>
<gene>
    <name evidence="1" type="ORF">MML48_9g00011475</name>
</gene>
<proteinExistence type="predicted"/>
<dbReference type="EMBL" id="CM043023">
    <property type="protein sequence ID" value="KAI4454644.1"/>
    <property type="molecule type" value="Genomic_DNA"/>
</dbReference>
<comment type="caution">
    <text evidence="1">The sequence shown here is derived from an EMBL/GenBank/DDBJ whole genome shotgun (WGS) entry which is preliminary data.</text>
</comment>